<evidence type="ECO:0000256" key="7">
    <source>
        <dbReference type="ARBA" id="ARBA00023128"/>
    </source>
</evidence>
<dbReference type="InterPro" id="IPR027417">
    <property type="entry name" value="P-loop_NTPase"/>
</dbReference>
<reference evidence="13" key="1">
    <citation type="journal article" date="2013" name="Genome Announc.">
        <title>Genome sequence of the food spoilage yeast Zygosaccharomyces bailii CLIB 213(T).</title>
        <authorList>
            <person name="Galeote V."/>
            <person name="Bigey F."/>
            <person name="Devillers H."/>
            <person name="Neuveglise C."/>
            <person name="Dequin S."/>
        </authorList>
    </citation>
    <scope>NUCLEOTIDE SEQUENCE [LARGE SCALE GENOMIC DNA]</scope>
    <source>
        <strain evidence="13">CLIB 213 / ATCC 58445 / CBS 680 / CCRC 21525 / NBRC 1098 / NCYC 1416 / NRRL Y-2227</strain>
    </source>
</reference>
<dbReference type="PANTHER" id="PTHR32198:SF2">
    <property type="entry name" value="MITOCHONDRIAL ESCAPE PROTEIN 2"/>
    <property type="match status" value="1"/>
</dbReference>
<dbReference type="Pfam" id="PF10443">
    <property type="entry name" value="RNA12"/>
    <property type="match status" value="1"/>
</dbReference>
<sequence>MLPVSGPSNMLHGLLSARCAGGWRPLISHLHRRVFPKMLTMTGIGAKRFVSSEIQEKDEQAGESTTATDTGIIHKTEQETLVYFDNVYPRTASLWSPAQWYNLLLTNQSREAVRQKIMRYASPPNNPIRGLELRSSIPVKRDGGVFATFLVPPQHTKAQVNSMIQKNTANESTMPLLSFFTRAAAFPVKGSPWIEDLRRLPTTTVVVNFQGPALTQEEMYSLFRRYGTIIDIYPSPGPGQPSKVRYRSFRGAICAKNCVSGIEIHNTVLHVEYERIKRGHMVNNFFMNHTKIAIPVVIALLSIFAVLIFEPIREFSIEQKITHRYSLSWDNHWIKQVVNFTSSTMSQFKNYWGAEDSSPNHRHLWEERIEKVNDLKMWLEENNNTFVVIRGPRGSGKHELVMQHTLHDRENVLYLDCDKFVKSRTDAKFLRNVANQLGYFPIFPWLNSVTNVLDLMVQGLTGQKSGLSETKEAQFRNILTTSMMSIRRIALKGYKAAAKKAGDTNLKEEDYLQQHPEEKPVIVIDRFTGRAEMNGFIYKELSDWAAMLVQMNVAHVIFLTETVSPNHLLSESLPSQVFKTLILSDASKENSRNYVLSQLHDYLEAQNKEAEAKGGKILQQVYEQEKQQINEIDEVLEPLGGRMLDLQAFVRRVKSGEEPKEALEKMVEQSSEQITQIFLSDKYDPIKSARAWELIEVLSKQQSVAFEEMVFKNLFKAEPETCITELENSGLVTVSRNRGVPHEIAPAKPLFRAAFKSLVEDPELSAILRTRYLLKVVGFETNRIKKWEEELRPLGKSGETKLFKERLNYLSKKIEISSDIINNCEDEIKRLSQGKK</sequence>
<evidence type="ECO:0000256" key="9">
    <source>
        <dbReference type="ARBA" id="ARBA00025276"/>
    </source>
</evidence>
<gene>
    <name evidence="12" type="ORF">BN860_02608g</name>
</gene>
<evidence type="ECO:0000256" key="3">
    <source>
        <dbReference type="ARBA" id="ARBA00020222"/>
    </source>
</evidence>
<keyword evidence="10" id="KW-0694">RNA-binding</keyword>
<evidence type="ECO:0000256" key="10">
    <source>
        <dbReference type="RuleBase" id="RU367108"/>
    </source>
</evidence>
<dbReference type="OrthoDB" id="10267654at2759"/>
<keyword evidence="8" id="KW-0472">Membrane</keyword>
<proteinExistence type="inferred from homology"/>
<keyword evidence="13" id="KW-1185">Reference proteome</keyword>
<keyword evidence="6" id="KW-1133">Transmembrane helix</keyword>
<evidence type="ECO:0000256" key="4">
    <source>
        <dbReference type="ARBA" id="ARBA00022692"/>
    </source>
</evidence>
<evidence type="ECO:0000256" key="2">
    <source>
        <dbReference type="ARBA" id="ARBA00010320"/>
    </source>
</evidence>
<keyword evidence="7 10" id="KW-0496">Mitochondrion</keyword>
<keyword evidence="4" id="KW-0812">Transmembrane</keyword>
<keyword evidence="10" id="KW-0507">mRNA processing</keyword>
<comment type="subcellular location">
    <subcellularLocation>
        <location evidence="1 10">Mitochondrion inner membrane</location>
        <topology evidence="1 10">Single-pass membrane protein</topology>
    </subcellularLocation>
</comment>
<dbReference type="SUPFAM" id="SSF54928">
    <property type="entry name" value="RNA-binding domain, RBD"/>
    <property type="match status" value="1"/>
</dbReference>
<dbReference type="InterPro" id="IPR034260">
    <property type="entry name" value="Yme2_RRM"/>
</dbReference>
<evidence type="ECO:0000313" key="12">
    <source>
        <dbReference type="EMBL" id="CDF90506.1"/>
    </source>
</evidence>
<dbReference type="Proteomes" id="UP000019375">
    <property type="component" value="Unassembled WGS sequence"/>
</dbReference>
<evidence type="ECO:0000256" key="5">
    <source>
        <dbReference type="ARBA" id="ARBA00022792"/>
    </source>
</evidence>
<dbReference type="CDD" id="cd12433">
    <property type="entry name" value="RRM_Yme2p_like"/>
    <property type="match status" value="1"/>
</dbReference>
<comment type="similarity">
    <text evidence="2 10">Belongs to the YME2 family.</text>
</comment>
<feature type="domain" description="Mitochondrial escape protein 2 C-terminal" evidence="11">
    <location>
        <begin position="368"/>
        <end position="796"/>
    </location>
</feature>
<name>A0A8J2X9A6_ZYGB2</name>
<dbReference type="InterPro" id="IPR018850">
    <property type="entry name" value="Mt_escape_2_C"/>
</dbReference>
<dbReference type="EMBL" id="HG316460">
    <property type="protein sequence ID" value="CDF90506.1"/>
    <property type="molecule type" value="Genomic_DNA"/>
</dbReference>
<evidence type="ECO:0000256" key="6">
    <source>
        <dbReference type="ARBA" id="ARBA00022989"/>
    </source>
</evidence>
<dbReference type="GO" id="GO:0006397">
    <property type="term" value="P:mRNA processing"/>
    <property type="evidence" value="ECO:0007669"/>
    <property type="project" value="UniProtKB-UniRule"/>
</dbReference>
<dbReference type="Gene3D" id="3.40.50.300">
    <property type="entry name" value="P-loop containing nucleotide triphosphate hydrolases"/>
    <property type="match status" value="1"/>
</dbReference>
<dbReference type="GO" id="GO:0005743">
    <property type="term" value="C:mitochondrial inner membrane"/>
    <property type="evidence" value="ECO:0007669"/>
    <property type="project" value="UniProtKB-SubCell"/>
</dbReference>
<dbReference type="InterPro" id="IPR039627">
    <property type="entry name" value="Yme2_C"/>
</dbReference>
<comment type="function">
    <text evidence="9 10">Plays a role in maintaining the mitochondrial genome and in controlling the mtDNA escape. Involved in the regulation of mtDNA nucleotide structure and number. May have a dispensable role in early maturation of pre-rRNA.</text>
</comment>
<accession>A0A8J2X9A6</accession>
<dbReference type="AlphaFoldDB" id="A0A8J2X9A6"/>
<organism evidence="12 13">
    <name type="scientific">Zygosaccharomyces bailii (strain CLIB 213 / ATCC 58445 / CBS 680 / BCRC 21525 / NBRC 1098 / NCYC 1416 / NRRL Y-2227)</name>
    <dbReference type="NCBI Taxonomy" id="1333698"/>
    <lineage>
        <taxon>Eukaryota</taxon>
        <taxon>Fungi</taxon>
        <taxon>Dikarya</taxon>
        <taxon>Ascomycota</taxon>
        <taxon>Saccharomycotina</taxon>
        <taxon>Saccharomycetes</taxon>
        <taxon>Saccharomycetales</taxon>
        <taxon>Saccharomycetaceae</taxon>
        <taxon>Zygosaccharomyces</taxon>
    </lineage>
</organism>
<protein>
    <recommendedName>
        <fullName evidence="3 10">Mitochondrial escape protein 2</fullName>
    </recommendedName>
</protein>
<keyword evidence="5 10" id="KW-0999">Mitochondrion inner membrane</keyword>
<dbReference type="InterPro" id="IPR035979">
    <property type="entry name" value="RBD_domain_sf"/>
</dbReference>
<evidence type="ECO:0000256" key="8">
    <source>
        <dbReference type="ARBA" id="ARBA00023136"/>
    </source>
</evidence>
<evidence type="ECO:0000256" key="1">
    <source>
        <dbReference type="ARBA" id="ARBA00004434"/>
    </source>
</evidence>
<dbReference type="PANTHER" id="PTHR32198">
    <property type="entry name" value="MITOCHONDRIAL ESCAPE PROTEIN 2"/>
    <property type="match status" value="1"/>
</dbReference>
<dbReference type="GO" id="GO:0003723">
    <property type="term" value="F:RNA binding"/>
    <property type="evidence" value="ECO:0007669"/>
    <property type="project" value="UniProtKB-UniRule"/>
</dbReference>
<evidence type="ECO:0000313" key="13">
    <source>
        <dbReference type="Proteomes" id="UP000019375"/>
    </source>
</evidence>
<evidence type="ECO:0000259" key="11">
    <source>
        <dbReference type="Pfam" id="PF10443"/>
    </source>
</evidence>